<reference evidence="1 2" key="1">
    <citation type="submission" date="2024-11" db="EMBL/GenBank/DDBJ databases">
        <title>A near-complete genome assembly of Cinchona calisaya.</title>
        <authorList>
            <person name="Lian D.C."/>
            <person name="Zhao X.W."/>
            <person name="Wei L."/>
        </authorList>
    </citation>
    <scope>NUCLEOTIDE SEQUENCE [LARGE SCALE GENOMIC DNA]</scope>
    <source>
        <tissue evidence="1">Nenye</tissue>
    </source>
</reference>
<proteinExistence type="predicted"/>
<keyword evidence="2" id="KW-1185">Reference proteome</keyword>
<dbReference type="AlphaFoldDB" id="A0ABD3ANM9"/>
<evidence type="ECO:0000313" key="2">
    <source>
        <dbReference type="Proteomes" id="UP001630127"/>
    </source>
</evidence>
<organism evidence="1 2">
    <name type="scientific">Cinchona calisaya</name>
    <dbReference type="NCBI Taxonomy" id="153742"/>
    <lineage>
        <taxon>Eukaryota</taxon>
        <taxon>Viridiplantae</taxon>
        <taxon>Streptophyta</taxon>
        <taxon>Embryophyta</taxon>
        <taxon>Tracheophyta</taxon>
        <taxon>Spermatophyta</taxon>
        <taxon>Magnoliopsida</taxon>
        <taxon>eudicotyledons</taxon>
        <taxon>Gunneridae</taxon>
        <taxon>Pentapetalae</taxon>
        <taxon>asterids</taxon>
        <taxon>lamiids</taxon>
        <taxon>Gentianales</taxon>
        <taxon>Rubiaceae</taxon>
        <taxon>Cinchonoideae</taxon>
        <taxon>Cinchoneae</taxon>
        <taxon>Cinchona</taxon>
    </lineage>
</organism>
<gene>
    <name evidence="1" type="ORF">ACH5RR_006300</name>
</gene>
<name>A0ABD3ANM9_9GENT</name>
<evidence type="ECO:0000313" key="1">
    <source>
        <dbReference type="EMBL" id="KAL3532779.1"/>
    </source>
</evidence>
<comment type="caution">
    <text evidence="1">The sequence shown here is derived from an EMBL/GenBank/DDBJ whole genome shotgun (WGS) entry which is preliminary data.</text>
</comment>
<protein>
    <submittedName>
        <fullName evidence="1">Uncharacterized protein</fullName>
    </submittedName>
</protein>
<dbReference type="EMBL" id="JBJUIK010000003">
    <property type="protein sequence ID" value="KAL3532779.1"/>
    <property type="molecule type" value="Genomic_DNA"/>
</dbReference>
<sequence>MEPKLPLGYTFEPSPQDLIFDLEHKAVGNPFPTNGYVIFTISIRMSYSKGGKIIRFDICLLNPRKRLKVDQDLLGGLGIKEHGKVIVNVASGNIIDQDGSMDQFLLSNIDFGIGNGVNNQDHPNPLMFNTAEDDGYLTVVAAAGIDDDSMQVLDNQQPLVDELYSTSEEIL</sequence>
<dbReference type="Proteomes" id="UP001630127">
    <property type="component" value="Unassembled WGS sequence"/>
</dbReference>
<accession>A0ABD3ANM9</accession>